<evidence type="ECO:0000313" key="1">
    <source>
        <dbReference type="EMBL" id="RHX77856.1"/>
    </source>
</evidence>
<proteinExistence type="predicted"/>
<dbReference type="EMBL" id="QHCR01000011">
    <property type="protein sequence ID" value="RHX77856.1"/>
    <property type="molecule type" value="Genomic_DNA"/>
</dbReference>
<reference evidence="2" key="1">
    <citation type="submission" date="2018-05" db="EMBL/GenBank/DDBJ databases">
        <title>Leptospira yasudae sp. nov. and Leptospira stimsonii sp. nov., two pathogenic species of the genus Leptospira isolated from environmental sources.</title>
        <authorList>
            <person name="Casanovas-Massana A."/>
            <person name="Hamond C."/>
            <person name="Santos L.A."/>
            <person name="Hacker K.P."/>
            <person name="Balassiano I."/>
            <person name="Medeiros M.A."/>
            <person name="Reis M.G."/>
            <person name="Ko A.I."/>
            <person name="Wunder E.A."/>
        </authorList>
    </citation>
    <scope>NUCLEOTIDE SEQUENCE [LARGE SCALE GENOMIC DNA]</scope>
    <source>
        <strain evidence="2">B21</strain>
    </source>
</reference>
<evidence type="ECO:0000313" key="2">
    <source>
        <dbReference type="Proteomes" id="UP000285569"/>
    </source>
</evidence>
<protein>
    <submittedName>
        <fullName evidence="1">Uncharacterized protein</fullName>
    </submittedName>
</protein>
<comment type="caution">
    <text evidence="1">The sequence shown here is derived from an EMBL/GenBank/DDBJ whole genome shotgun (WGS) entry which is preliminary data.</text>
</comment>
<dbReference type="Proteomes" id="UP000285569">
    <property type="component" value="Unassembled WGS sequence"/>
</dbReference>
<sequence length="69" mass="8066">MGSIFYDNILILEYVSRSLIYSRSWIDGRSPGPFLNLKMKSISQLFMNFCSKTRIKILLKKGIKSEQFL</sequence>
<keyword evidence="2" id="KW-1185">Reference proteome</keyword>
<name>A0ABX9LYA3_9LEPT</name>
<reference evidence="1 2" key="2">
    <citation type="journal article" date="2020" name="Int. J. Syst. Evol. Microbiol.">
        <title>Leptospira yasudae sp. nov. and Leptospira stimsonii sp. nov., two new species of the pathogenic group isolated from environmental sources.</title>
        <authorList>
            <person name="Casanovas-Massana A."/>
            <person name="Hamond C."/>
            <person name="Santos L.A."/>
            <person name="de Oliveira D."/>
            <person name="Hacker K.P."/>
            <person name="Balassiano I."/>
            <person name="Costa F."/>
            <person name="Medeiros M.A."/>
            <person name="Reis M.G."/>
            <person name="Ko A.I."/>
            <person name="Wunder E.A."/>
        </authorList>
    </citation>
    <scope>NUCLEOTIDE SEQUENCE [LARGE SCALE GENOMIC DNA]</scope>
    <source>
        <strain evidence="1 2">B21</strain>
    </source>
</reference>
<accession>A0ABX9LYA3</accession>
<organism evidence="1 2">
    <name type="scientific">Leptospira yasudae</name>
    <dbReference type="NCBI Taxonomy" id="2202201"/>
    <lineage>
        <taxon>Bacteria</taxon>
        <taxon>Pseudomonadati</taxon>
        <taxon>Spirochaetota</taxon>
        <taxon>Spirochaetia</taxon>
        <taxon>Leptospirales</taxon>
        <taxon>Leptospiraceae</taxon>
        <taxon>Leptospira</taxon>
    </lineage>
</organism>
<gene>
    <name evidence="1" type="ORF">DLM77_19765</name>
</gene>